<dbReference type="Pfam" id="PF00145">
    <property type="entry name" value="DNA_methylase"/>
    <property type="match status" value="1"/>
</dbReference>
<dbReference type="EC" id="2.1.1.37" evidence="7"/>
<comment type="catalytic activity">
    <reaction evidence="7">
        <text>a 2'-deoxycytidine in DNA + S-adenosyl-L-methionine = a 5-methyl-2'-deoxycytidine in DNA + S-adenosyl-L-homocysteine + H(+)</text>
        <dbReference type="Rhea" id="RHEA:13681"/>
        <dbReference type="Rhea" id="RHEA-COMP:11369"/>
        <dbReference type="Rhea" id="RHEA-COMP:11370"/>
        <dbReference type="ChEBI" id="CHEBI:15378"/>
        <dbReference type="ChEBI" id="CHEBI:57856"/>
        <dbReference type="ChEBI" id="CHEBI:59789"/>
        <dbReference type="ChEBI" id="CHEBI:85452"/>
        <dbReference type="ChEBI" id="CHEBI:85454"/>
        <dbReference type="EC" id="2.1.1.37"/>
    </reaction>
</comment>
<evidence type="ECO:0000256" key="3">
    <source>
        <dbReference type="ARBA" id="ARBA00022691"/>
    </source>
</evidence>
<sequence length="316" mass="36708">MREKYTAISLFCGVGGIDLGFKSAGVNVIWANDSDKNACITYRENFKNILIEKNIEDIRTDEIPYADIILFGFPCTSFSIAGYRKGFNDVKTGHLFFEALRIIKEKQPKVFFIENVKNLLFHDNGETFMIIKNSLEEAGYYLKYQVLNAKDYGNIPQNRERIFVVGFKNKENYDKFCFPEPIKLTRTISDITKPDEIKEKKYYYENSKYYPILKERIKRKDTIYQFRRSYVRENKSNLCPTLVASMGTGGHNVPLLIDKYGIRKLTPRECFSFQGFPENYKLPDIANYHLYKQVGNSVVVPVVERIAKCIVNALTQ</sequence>
<dbReference type="SUPFAM" id="SSF53335">
    <property type="entry name" value="S-adenosyl-L-methionine-dependent methyltransferases"/>
    <property type="match status" value="1"/>
</dbReference>
<dbReference type="NCBIfam" id="TIGR00675">
    <property type="entry name" value="dcm"/>
    <property type="match status" value="1"/>
</dbReference>
<organism evidence="8 9">
    <name type="scientific">Senegalia massiliensis</name>
    <dbReference type="NCBI Taxonomy" id="1720316"/>
    <lineage>
        <taxon>Bacteria</taxon>
        <taxon>Bacillati</taxon>
        <taxon>Bacillota</taxon>
        <taxon>Clostridia</taxon>
        <taxon>Eubacteriales</taxon>
        <taxon>Clostridiaceae</taxon>
        <taxon>Senegalia</taxon>
    </lineage>
</organism>
<dbReference type="Gene3D" id="3.40.50.150">
    <property type="entry name" value="Vaccinia Virus protein VP39"/>
    <property type="match status" value="1"/>
</dbReference>
<proteinExistence type="inferred from homology"/>
<dbReference type="CDD" id="cd00315">
    <property type="entry name" value="Cyt_C5_DNA_methylase"/>
    <property type="match status" value="1"/>
</dbReference>
<dbReference type="InterPro" id="IPR018117">
    <property type="entry name" value="C5_DNA_meth_AS"/>
</dbReference>
<keyword evidence="3 5" id="KW-0949">S-adenosyl-L-methionine</keyword>
<dbReference type="EMBL" id="QXXA01000005">
    <property type="protein sequence ID" value="NBI06101.1"/>
    <property type="molecule type" value="Genomic_DNA"/>
</dbReference>
<dbReference type="PROSITE" id="PS00095">
    <property type="entry name" value="C5_MTASE_2"/>
    <property type="match status" value="1"/>
</dbReference>
<keyword evidence="1 5" id="KW-0489">Methyltransferase</keyword>
<dbReference type="PROSITE" id="PS00094">
    <property type="entry name" value="C5_MTASE_1"/>
    <property type="match status" value="1"/>
</dbReference>
<dbReference type="RefSeq" id="WP_160196596.1">
    <property type="nucleotide sequence ID" value="NZ_QXXA01000005.1"/>
</dbReference>
<dbReference type="PANTHER" id="PTHR46098:SF1">
    <property type="entry name" value="TRNA (CYTOSINE(38)-C(5))-METHYLTRANSFERASE"/>
    <property type="match status" value="1"/>
</dbReference>
<gene>
    <name evidence="8" type="ORF">D3Z33_04400</name>
</gene>
<evidence type="ECO:0000256" key="2">
    <source>
        <dbReference type="ARBA" id="ARBA00022679"/>
    </source>
</evidence>
<dbReference type="InterPro" id="IPR029063">
    <property type="entry name" value="SAM-dependent_MTases_sf"/>
</dbReference>
<dbReference type="OrthoDB" id="9813719at2"/>
<evidence type="ECO:0000256" key="7">
    <source>
        <dbReference type="RuleBase" id="RU000417"/>
    </source>
</evidence>
<dbReference type="PRINTS" id="PR00105">
    <property type="entry name" value="C5METTRFRASE"/>
</dbReference>
<accession>A0A845QV34</accession>
<dbReference type="PANTHER" id="PTHR46098">
    <property type="entry name" value="TRNA (CYTOSINE(38)-C(5))-METHYLTRANSFERASE"/>
    <property type="match status" value="1"/>
</dbReference>
<dbReference type="AlphaFoldDB" id="A0A845QV34"/>
<comment type="caution">
    <text evidence="8">The sequence shown here is derived from an EMBL/GenBank/DDBJ whole genome shotgun (WGS) entry which is preliminary data.</text>
</comment>
<dbReference type="InterPro" id="IPR001525">
    <property type="entry name" value="C5_MeTfrase"/>
</dbReference>
<dbReference type="GO" id="GO:0032259">
    <property type="term" value="P:methylation"/>
    <property type="evidence" value="ECO:0007669"/>
    <property type="project" value="UniProtKB-KW"/>
</dbReference>
<comment type="similarity">
    <text evidence="5 6">Belongs to the class I-like SAM-binding methyltransferase superfamily. C5-methyltransferase family.</text>
</comment>
<keyword evidence="4" id="KW-0680">Restriction system</keyword>
<dbReference type="Proteomes" id="UP000467132">
    <property type="component" value="Unassembled WGS sequence"/>
</dbReference>
<evidence type="ECO:0000256" key="5">
    <source>
        <dbReference type="PROSITE-ProRule" id="PRU01016"/>
    </source>
</evidence>
<name>A0A845QV34_9CLOT</name>
<reference evidence="8 9" key="1">
    <citation type="submission" date="2018-08" db="EMBL/GenBank/DDBJ databases">
        <title>Murine metabolic-syndrome-specific gut microbial biobank.</title>
        <authorList>
            <person name="Liu C."/>
        </authorList>
    </citation>
    <scope>NUCLEOTIDE SEQUENCE [LARGE SCALE GENOMIC DNA]</scope>
    <source>
        <strain evidence="8 9">583</strain>
    </source>
</reference>
<evidence type="ECO:0000256" key="6">
    <source>
        <dbReference type="RuleBase" id="RU000416"/>
    </source>
</evidence>
<dbReference type="PROSITE" id="PS51679">
    <property type="entry name" value="SAM_MT_C5"/>
    <property type="match status" value="1"/>
</dbReference>
<dbReference type="Gene3D" id="3.90.120.10">
    <property type="entry name" value="DNA Methylase, subunit A, domain 2"/>
    <property type="match status" value="1"/>
</dbReference>
<evidence type="ECO:0000313" key="9">
    <source>
        <dbReference type="Proteomes" id="UP000467132"/>
    </source>
</evidence>
<dbReference type="GO" id="GO:0009307">
    <property type="term" value="P:DNA restriction-modification system"/>
    <property type="evidence" value="ECO:0007669"/>
    <property type="project" value="UniProtKB-KW"/>
</dbReference>
<keyword evidence="2 5" id="KW-0808">Transferase</keyword>
<dbReference type="InterPro" id="IPR050750">
    <property type="entry name" value="C5-MTase"/>
</dbReference>
<evidence type="ECO:0000256" key="1">
    <source>
        <dbReference type="ARBA" id="ARBA00022603"/>
    </source>
</evidence>
<dbReference type="InterPro" id="IPR031303">
    <property type="entry name" value="C5_meth_CS"/>
</dbReference>
<feature type="active site" evidence="5">
    <location>
        <position position="75"/>
    </location>
</feature>
<keyword evidence="9" id="KW-1185">Reference proteome</keyword>
<dbReference type="GO" id="GO:0003886">
    <property type="term" value="F:DNA (cytosine-5-)-methyltransferase activity"/>
    <property type="evidence" value="ECO:0007669"/>
    <property type="project" value="UniProtKB-EC"/>
</dbReference>
<evidence type="ECO:0000256" key="4">
    <source>
        <dbReference type="ARBA" id="ARBA00022747"/>
    </source>
</evidence>
<evidence type="ECO:0000313" key="8">
    <source>
        <dbReference type="EMBL" id="NBI06101.1"/>
    </source>
</evidence>
<protein>
    <recommendedName>
        <fullName evidence="7">Cytosine-specific methyltransferase</fullName>
        <ecNumber evidence="7">2.1.1.37</ecNumber>
    </recommendedName>
</protein>